<evidence type="ECO:0000256" key="4">
    <source>
        <dbReference type="ARBA" id="ARBA00022490"/>
    </source>
</evidence>
<dbReference type="AlphaFoldDB" id="A0A3P9NLB7"/>
<dbReference type="Pfam" id="PF00435">
    <property type="entry name" value="Spectrin"/>
    <property type="match status" value="4"/>
</dbReference>
<evidence type="ECO:0000256" key="3">
    <source>
        <dbReference type="ARBA" id="ARBA00022467"/>
    </source>
</evidence>
<dbReference type="GO" id="GO:0003779">
    <property type="term" value="F:actin binding"/>
    <property type="evidence" value="ECO:0007669"/>
    <property type="project" value="UniProtKB-KW"/>
</dbReference>
<dbReference type="Proteomes" id="UP000242638">
    <property type="component" value="Unassembled WGS sequence"/>
</dbReference>
<comment type="subcellular location">
    <subcellularLocation>
        <location evidence="1">Cytoplasm</location>
        <location evidence="1">Cytoskeleton</location>
    </subcellularLocation>
</comment>
<feature type="coiled-coil region" evidence="8">
    <location>
        <begin position="114"/>
        <end position="144"/>
    </location>
</feature>
<comment type="similarity">
    <text evidence="2">Belongs to the spectrin family.</text>
</comment>
<evidence type="ECO:0000256" key="8">
    <source>
        <dbReference type="SAM" id="Coils"/>
    </source>
</evidence>
<dbReference type="InterPro" id="IPR002017">
    <property type="entry name" value="Spectrin_repeat"/>
</dbReference>
<evidence type="ECO:0000313" key="9">
    <source>
        <dbReference type="Ensembl" id="ENSPREP00000010381.1"/>
    </source>
</evidence>
<dbReference type="GeneTree" id="ENSGT00940000156662"/>
<dbReference type="SUPFAM" id="SSF46966">
    <property type="entry name" value="Spectrin repeat"/>
    <property type="match status" value="3"/>
</dbReference>
<dbReference type="FunFam" id="1.20.58.60:FF:000013">
    <property type="entry name" value="Spectrin alpha chain, non-erythrocytic 1"/>
    <property type="match status" value="1"/>
</dbReference>
<evidence type="ECO:0000256" key="7">
    <source>
        <dbReference type="ARBA" id="ARBA00023212"/>
    </source>
</evidence>
<dbReference type="GO" id="GO:0005737">
    <property type="term" value="C:cytoplasm"/>
    <property type="evidence" value="ECO:0007669"/>
    <property type="project" value="UniProtKB-ARBA"/>
</dbReference>
<dbReference type="CDD" id="cd00176">
    <property type="entry name" value="SPEC"/>
    <property type="match status" value="1"/>
</dbReference>
<evidence type="ECO:0000256" key="5">
    <source>
        <dbReference type="ARBA" id="ARBA00022737"/>
    </source>
</evidence>
<evidence type="ECO:0000256" key="6">
    <source>
        <dbReference type="ARBA" id="ARBA00023203"/>
    </source>
</evidence>
<reference evidence="10" key="1">
    <citation type="submission" date="2013-11" db="EMBL/GenBank/DDBJ databases">
        <title>The genomic landscape of the Guanapo guppy.</title>
        <authorList>
            <person name="Kuenstner A."/>
            <person name="Dreyer C."/>
        </authorList>
    </citation>
    <scope>NUCLEOTIDE SEQUENCE</scope>
    <source>
        <strain evidence="10">Guanapo</strain>
    </source>
</reference>
<accession>A0A3P9NLB7</accession>
<dbReference type="GO" id="GO:0051693">
    <property type="term" value="P:actin filament capping"/>
    <property type="evidence" value="ECO:0007669"/>
    <property type="project" value="UniProtKB-KW"/>
</dbReference>
<dbReference type="SMART" id="SM00150">
    <property type="entry name" value="SPEC"/>
    <property type="match status" value="4"/>
</dbReference>
<keyword evidence="7" id="KW-0206">Cytoskeleton</keyword>
<dbReference type="GO" id="GO:0005856">
    <property type="term" value="C:cytoskeleton"/>
    <property type="evidence" value="ECO:0007669"/>
    <property type="project" value="UniProtKB-SubCell"/>
</dbReference>
<evidence type="ECO:0000256" key="2">
    <source>
        <dbReference type="ARBA" id="ARBA00006826"/>
    </source>
</evidence>
<keyword evidence="5" id="KW-0677">Repeat</keyword>
<dbReference type="Gene3D" id="1.20.58.60">
    <property type="match status" value="4"/>
</dbReference>
<keyword evidence="3" id="KW-0117">Actin capping</keyword>
<keyword evidence="8" id="KW-0175">Coiled coil</keyword>
<dbReference type="Bgee" id="ENSPREG00000006662">
    <property type="expression patterns" value="Expressed in caudal fin and 1 other cell type or tissue"/>
</dbReference>
<organism evidence="9 10">
    <name type="scientific">Poecilia reticulata</name>
    <name type="common">Guppy</name>
    <name type="synonym">Acanthophacelus reticulatus</name>
    <dbReference type="NCBI Taxonomy" id="8081"/>
    <lineage>
        <taxon>Eukaryota</taxon>
        <taxon>Metazoa</taxon>
        <taxon>Chordata</taxon>
        <taxon>Craniata</taxon>
        <taxon>Vertebrata</taxon>
        <taxon>Euteleostomi</taxon>
        <taxon>Actinopterygii</taxon>
        <taxon>Neopterygii</taxon>
        <taxon>Teleostei</taxon>
        <taxon>Neoteleostei</taxon>
        <taxon>Acanthomorphata</taxon>
        <taxon>Ovalentaria</taxon>
        <taxon>Atherinomorphae</taxon>
        <taxon>Cyprinodontiformes</taxon>
        <taxon>Poeciliidae</taxon>
        <taxon>Poeciliinae</taxon>
        <taxon>Poecilia</taxon>
    </lineage>
</organism>
<dbReference type="FunFam" id="1.20.58.60:FF:000007">
    <property type="entry name" value="Spectrin alpha chain non-erythrocytic 1"/>
    <property type="match status" value="1"/>
</dbReference>
<dbReference type="Ensembl" id="ENSPRET00000010500.1">
    <property type="protein sequence ID" value="ENSPREP00000010381.1"/>
    <property type="gene ID" value="ENSPREG00000006662.1"/>
</dbReference>
<name>A0A3P9NLB7_POERE</name>
<dbReference type="InterPro" id="IPR018159">
    <property type="entry name" value="Spectrin/alpha-actinin"/>
</dbReference>
<dbReference type="PANTHER" id="PTHR11915">
    <property type="entry name" value="SPECTRIN/FILAMIN RELATED CYTOSKELETAL PROTEIN"/>
    <property type="match status" value="1"/>
</dbReference>
<feature type="coiled-coil region" evidence="8">
    <location>
        <begin position="18"/>
        <end position="52"/>
    </location>
</feature>
<evidence type="ECO:0000256" key="1">
    <source>
        <dbReference type="ARBA" id="ARBA00004245"/>
    </source>
</evidence>
<proteinExistence type="inferred from homology"/>
<keyword evidence="4" id="KW-0963">Cytoplasm</keyword>
<protein>
    <submittedName>
        <fullName evidence="9">Spectrin alpha, non-erythrocytic 1</fullName>
    </submittedName>
</protein>
<keyword evidence="6" id="KW-0009">Actin-binding</keyword>
<sequence>VQEAIVTSEELGQDLEHVELLQKKFEEFQTDLAAHEERVNTLGGDAERLQQTHPQNASQIHLKKDELITNWEQIQTLAAERHARLNDSYHLQRFTADFRDLTSWVTEMKALINADELANDVAGAEALLDRHQEHKGEIDAHEDSFRTTDEAGQALLSAGHYASEEVKEKLGILAQEKESLLELWEVRRQQYEQCMDLQLFYRDTEQVDNWMSKQEAFLLNEDLGDSLDSVEALLKKHEDFEKSLSAQEEKITALDEFATKLIQNSHYAKEDVATRRDALLSRRNALHERAQARRAALEDSFHLQQFFRDSDELKIYASISLCFCPLLPQDPSNLQGKVQKHQAFEAELSANQSRIDALQKSGQELLDRKHYASAEVTARMEDVSAQWKKLLEATELKGSRSQRRHCW</sequence>
<reference evidence="9" key="2">
    <citation type="submission" date="2025-08" db="UniProtKB">
        <authorList>
            <consortium name="Ensembl"/>
        </authorList>
    </citation>
    <scope>IDENTIFICATION</scope>
    <source>
        <strain evidence="9">Guanapo</strain>
    </source>
</reference>
<evidence type="ECO:0000313" key="10">
    <source>
        <dbReference type="Proteomes" id="UP000242638"/>
    </source>
</evidence>
<keyword evidence="10" id="KW-1185">Reference proteome</keyword>
<reference evidence="9" key="3">
    <citation type="submission" date="2025-09" db="UniProtKB">
        <authorList>
            <consortium name="Ensembl"/>
        </authorList>
    </citation>
    <scope>IDENTIFICATION</scope>
    <source>
        <strain evidence="9">Guanapo</strain>
    </source>
</reference>